<gene>
    <name evidence="1" type="ORF">OXD698_LOCUS26834</name>
</gene>
<dbReference type="Proteomes" id="UP000663844">
    <property type="component" value="Unassembled WGS sequence"/>
</dbReference>
<protein>
    <submittedName>
        <fullName evidence="1">Uncharacterized protein</fullName>
    </submittedName>
</protein>
<proteinExistence type="predicted"/>
<name>A0A819KRN1_9BILA</name>
<comment type="caution">
    <text evidence="1">The sequence shown here is derived from an EMBL/GenBank/DDBJ whole genome shotgun (WGS) entry which is preliminary data.</text>
</comment>
<sequence length="49" mass="5462">DLPYNKQNGLQAQGELKLGQQLLNTQQQQEVPSSVVNVRPFENVGNSPR</sequence>
<organism evidence="1 2">
    <name type="scientific">Adineta steineri</name>
    <dbReference type="NCBI Taxonomy" id="433720"/>
    <lineage>
        <taxon>Eukaryota</taxon>
        <taxon>Metazoa</taxon>
        <taxon>Spiralia</taxon>
        <taxon>Gnathifera</taxon>
        <taxon>Rotifera</taxon>
        <taxon>Eurotatoria</taxon>
        <taxon>Bdelloidea</taxon>
        <taxon>Adinetida</taxon>
        <taxon>Adinetidae</taxon>
        <taxon>Adineta</taxon>
    </lineage>
</organism>
<reference evidence="1" key="1">
    <citation type="submission" date="2021-02" db="EMBL/GenBank/DDBJ databases">
        <authorList>
            <person name="Nowell W R."/>
        </authorList>
    </citation>
    <scope>NUCLEOTIDE SEQUENCE</scope>
</reference>
<dbReference type="AlphaFoldDB" id="A0A819KRN1"/>
<dbReference type="EMBL" id="CAJOAZ010002717">
    <property type="protein sequence ID" value="CAF3953470.1"/>
    <property type="molecule type" value="Genomic_DNA"/>
</dbReference>
<accession>A0A819KRN1</accession>
<feature type="non-terminal residue" evidence="1">
    <location>
        <position position="1"/>
    </location>
</feature>
<evidence type="ECO:0000313" key="1">
    <source>
        <dbReference type="EMBL" id="CAF3953470.1"/>
    </source>
</evidence>
<evidence type="ECO:0000313" key="2">
    <source>
        <dbReference type="Proteomes" id="UP000663844"/>
    </source>
</evidence>